<dbReference type="SUPFAM" id="SSF103473">
    <property type="entry name" value="MFS general substrate transporter"/>
    <property type="match status" value="1"/>
</dbReference>
<protein>
    <recommendedName>
        <fullName evidence="8">Multidrug efflux pump Tap</fullName>
    </recommendedName>
</protein>
<dbReference type="EMBL" id="VJZA01000100">
    <property type="protein sequence ID" value="TVT16597.1"/>
    <property type="molecule type" value="Genomic_DNA"/>
</dbReference>
<evidence type="ECO:0000256" key="9">
    <source>
        <dbReference type="SAM" id="Phobius"/>
    </source>
</evidence>
<organism evidence="11 12">
    <name type="scientific">Amycolatopsis acidiphila</name>
    <dbReference type="NCBI Taxonomy" id="715473"/>
    <lineage>
        <taxon>Bacteria</taxon>
        <taxon>Bacillati</taxon>
        <taxon>Actinomycetota</taxon>
        <taxon>Actinomycetes</taxon>
        <taxon>Pseudonocardiales</taxon>
        <taxon>Pseudonocardiaceae</taxon>
        <taxon>Amycolatopsis</taxon>
    </lineage>
</organism>
<dbReference type="Proteomes" id="UP000318578">
    <property type="component" value="Unassembled WGS sequence"/>
</dbReference>
<comment type="subcellular location">
    <subcellularLocation>
        <location evidence="1">Cell inner membrane</location>
        <topology evidence="1">Multi-pass membrane protein</topology>
    </subcellularLocation>
</comment>
<dbReference type="InterPro" id="IPR036259">
    <property type="entry name" value="MFS_trans_sf"/>
</dbReference>
<sequence>MVKSPVPVFLFITAEAVALLANSAFLVVFPWLVLSHTGDAGKTSLMTALVTIPTAVATLLGGRVIDRIGRKPSSVLAGLGCAVAAAGFGVVSGLGALNIGTLIALGMLAQAFLPPSTTARDALMDAIASVGGISLERLAGIRQVVFSLTYAIGPALAGLLLTAISPIAAFWIIAGAWTFAALLTTGLPSGTSRKVSEAAITPSGSVWKLLRSRRAVWMAVVIGFGASVITQPITSVLLPAHFRDLHQPQLYGVSVSAFGVGAILGALLYAAVGAKAGVKLYVGGVLVTTAGIVAFALLPSFWILALGLALGGLGSGLLAPMLLVAVTRNTADNERGQALGVYNAASLGASPIGLGLLSLLLQRHPDLHAGAFAVLGVWALAAVYALTRPSVIVSTPGQQQAADTAAV</sequence>
<feature type="transmembrane region" description="Helical" evidence="9">
    <location>
        <begin position="7"/>
        <end position="33"/>
    </location>
</feature>
<evidence type="ECO:0000256" key="7">
    <source>
        <dbReference type="ARBA" id="ARBA00038075"/>
    </source>
</evidence>
<feature type="transmembrane region" description="Helical" evidence="9">
    <location>
        <begin position="74"/>
        <end position="91"/>
    </location>
</feature>
<evidence type="ECO:0000313" key="12">
    <source>
        <dbReference type="Proteomes" id="UP000318578"/>
    </source>
</evidence>
<evidence type="ECO:0000256" key="6">
    <source>
        <dbReference type="ARBA" id="ARBA00023136"/>
    </source>
</evidence>
<reference evidence="11 12" key="1">
    <citation type="submission" date="2019-07" db="EMBL/GenBank/DDBJ databases">
        <title>New species of Amycolatopsis and Streptomyces.</title>
        <authorList>
            <person name="Duangmal K."/>
            <person name="Teo W.F.A."/>
            <person name="Lipun K."/>
        </authorList>
    </citation>
    <scope>NUCLEOTIDE SEQUENCE [LARGE SCALE GENOMIC DNA]</scope>
    <source>
        <strain evidence="11 12">JCM 30562</strain>
    </source>
</reference>
<feature type="transmembrane region" description="Helical" evidence="9">
    <location>
        <begin position="45"/>
        <end position="62"/>
    </location>
</feature>
<accession>A0A557ZX53</accession>
<evidence type="ECO:0000256" key="2">
    <source>
        <dbReference type="ARBA" id="ARBA00022448"/>
    </source>
</evidence>
<feature type="transmembrane region" description="Helical" evidence="9">
    <location>
        <begin position="339"/>
        <end position="361"/>
    </location>
</feature>
<dbReference type="Gene3D" id="1.20.1250.20">
    <property type="entry name" value="MFS general substrate transporter like domains"/>
    <property type="match status" value="1"/>
</dbReference>
<evidence type="ECO:0000256" key="4">
    <source>
        <dbReference type="ARBA" id="ARBA00022692"/>
    </source>
</evidence>
<dbReference type="InterPro" id="IPR020846">
    <property type="entry name" value="MFS_dom"/>
</dbReference>
<feature type="domain" description="Major facilitator superfamily (MFS) profile" evidence="10">
    <location>
        <begin position="211"/>
        <end position="407"/>
    </location>
</feature>
<proteinExistence type="inferred from homology"/>
<dbReference type="RefSeq" id="WP_144644345.1">
    <property type="nucleotide sequence ID" value="NZ_BNAX01000042.1"/>
</dbReference>
<name>A0A557ZX53_9PSEU</name>
<evidence type="ECO:0000256" key="3">
    <source>
        <dbReference type="ARBA" id="ARBA00022475"/>
    </source>
</evidence>
<evidence type="ECO:0000256" key="8">
    <source>
        <dbReference type="ARBA" id="ARBA00040914"/>
    </source>
</evidence>
<evidence type="ECO:0000256" key="1">
    <source>
        <dbReference type="ARBA" id="ARBA00004429"/>
    </source>
</evidence>
<dbReference type="GO" id="GO:0022857">
    <property type="term" value="F:transmembrane transporter activity"/>
    <property type="evidence" value="ECO:0007669"/>
    <property type="project" value="InterPro"/>
</dbReference>
<gene>
    <name evidence="11" type="ORF">FNH06_34395</name>
</gene>
<comment type="similarity">
    <text evidence="7">Belongs to the major facilitator superfamily. Drug:H(+) antiporter-3 (DHA3) (TC 2.A.1.21) family.</text>
</comment>
<keyword evidence="12" id="KW-1185">Reference proteome</keyword>
<dbReference type="PROSITE" id="PS50850">
    <property type="entry name" value="MFS"/>
    <property type="match status" value="1"/>
</dbReference>
<keyword evidence="4 9" id="KW-0812">Transmembrane</keyword>
<feature type="transmembrane region" description="Helical" evidence="9">
    <location>
        <begin position="278"/>
        <end position="297"/>
    </location>
</feature>
<dbReference type="GO" id="GO:0005886">
    <property type="term" value="C:plasma membrane"/>
    <property type="evidence" value="ECO:0007669"/>
    <property type="project" value="UniProtKB-SubCell"/>
</dbReference>
<dbReference type="AlphaFoldDB" id="A0A557ZX53"/>
<evidence type="ECO:0000256" key="5">
    <source>
        <dbReference type="ARBA" id="ARBA00022989"/>
    </source>
</evidence>
<comment type="caution">
    <text evidence="11">The sequence shown here is derived from an EMBL/GenBank/DDBJ whole genome shotgun (WGS) entry which is preliminary data.</text>
</comment>
<dbReference type="PANTHER" id="PTHR23513">
    <property type="entry name" value="INTEGRAL MEMBRANE EFFLUX PROTEIN-RELATED"/>
    <property type="match status" value="1"/>
</dbReference>
<evidence type="ECO:0000313" key="11">
    <source>
        <dbReference type="EMBL" id="TVT16597.1"/>
    </source>
</evidence>
<keyword evidence="2" id="KW-0813">Transport</keyword>
<keyword evidence="6 9" id="KW-0472">Membrane</keyword>
<feature type="transmembrane region" description="Helical" evidence="9">
    <location>
        <begin position="303"/>
        <end position="327"/>
    </location>
</feature>
<feature type="transmembrane region" description="Helical" evidence="9">
    <location>
        <begin position="367"/>
        <end position="386"/>
    </location>
</feature>
<evidence type="ECO:0000259" key="10">
    <source>
        <dbReference type="PROSITE" id="PS50850"/>
    </source>
</evidence>
<dbReference type="PANTHER" id="PTHR23513:SF9">
    <property type="entry name" value="ENTEROBACTIN EXPORTER ENTS"/>
    <property type="match status" value="1"/>
</dbReference>
<keyword evidence="5 9" id="KW-1133">Transmembrane helix</keyword>
<feature type="transmembrane region" description="Helical" evidence="9">
    <location>
        <begin position="215"/>
        <end position="238"/>
    </location>
</feature>
<keyword evidence="3" id="KW-1003">Cell membrane</keyword>
<dbReference type="CDD" id="cd06173">
    <property type="entry name" value="MFS_MefA_like"/>
    <property type="match status" value="1"/>
</dbReference>
<feature type="transmembrane region" description="Helical" evidence="9">
    <location>
        <begin position="250"/>
        <end position="271"/>
    </location>
</feature>
<dbReference type="InterPro" id="IPR011701">
    <property type="entry name" value="MFS"/>
</dbReference>
<dbReference type="OrthoDB" id="3177993at2"/>
<dbReference type="Pfam" id="PF07690">
    <property type="entry name" value="MFS_1"/>
    <property type="match status" value="1"/>
</dbReference>